<comment type="caution">
    <text evidence="2">The sequence shown here is derived from an EMBL/GenBank/DDBJ whole genome shotgun (WGS) entry which is preliminary data.</text>
</comment>
<evidence type="ECO:0000313" key="2">
    <source>
        <dbReference type="EMBL" id="GMQ35519.1"/>
    </source>
</evidence>
<dbReference type="Proteomes" id="UP001307705">
    <property type="component" value="Unassembled WGS sequence"/>
</dbReference>
<dbReference type="InterPro" id="IPR034686">
    <property type="entry name" value="Terpene_cyclase-like_2"/>
</dbReference>
<dbReference type="SUPFAM" id="SSF48576">
    <property type="entry name" value="Terpenoid synthases"/>
    <property type="match status" value="1"/>
</dbReference>
<evidence type="ECO:0000313" key="3">
    <source>
        <dbReference type="Proteomes" id="UP001307705"/>
    </source>
</evidence>
<accession>A0ABQ6Q5R4</accession>
<dbReference type="PANTHER" id="PTHR35201">
    <property type="entry name" value="TERPENE SYNTHASE"/>
    <property type="match status" value="1"/>
</dbReference>
<dbReference type="EC" id="4.2.3.-" evidence="1"/>
<protein>
    <recommendedName>
        <fullName evidence="1">Terpene synthase</fullName>
        <ecNumber evidence="1">4.2.3.-</ecNumber>
    </recommendedName>
</protein>
<keyword evidence="3" id="KW-1185">Reference proteome</keyword>
<dbReference type="InterPro" id="IPR008949">
    <property type="entry name" value="Isoprenoid_synthase_dom_sf"/>
</dbReference>
<organism evidence="2 3">
    <name type="scientific">Algoriphagus taiwanensis</name>
    <dbReference type="NCBI Taxonomy" id="1445656"/>
    <lineage>
        <taxon>Bacteria</taxon>
        <taxon>Pseudomonadati</taxon>
        <taxon>Bacteroidota</taxon>
        <taxon>Cytophagia</taxon>
        <taxon>Cytophagales</taxon>
        <taxon>Cyclobacteriaceae</taxon>
        <taxon>Algoriphagus</taxon>
    </lineage>
</organism>
<dbReference type="Gene3D" id="1.10.600.10">
    <property type="entry name" value="Farnesyl Diphosphate Synthase"/>
    <property type="match status" value="1"/>
</dbReference>
<dbReference type="EMBL" id="BTPE01000020">
    <property type="protein sequence ID" value="GMQ35519.1"/>
    <property type="molecule type" value="Genomic_DNA"/>
</dbReference>
<dbReference type="Pfam" id="PF19086">
    <property type="entry name" value="Terpene_syn_C_2"/>
    <property type="match status" value="1"/>
</dbReference>
<name>A0ABQ6Q5R4_9BACT</name>
<dbReference type="PANTHER" id="PTHR35201:SF4">
    <property type="entry name" value="BETA-PINACENE SYNTHASE-RELATED"/>
    <property type="match status" value="1"/>
</dbReference>
<keyword evidence="1" id="KW-0460">Magnesium</keyword>
<sequence>METIQFPVAVNRFTKELDQKVLRWAFSRKIVHSYEELTKIQLQKINYFAGYLFPQCSKHRLEWIMKCFLWLFILDDIQEKLSENEFQSFIKALRISGNRRKYLGRNPFILTWIELDAELPSSFRKDWYVQWSCHWENFLNAQLWEKRNKEAKIVPDLIDYQMNRPNISGVYLSFQVLKGEHNPLAGCLSEILEHKIARWICLSNDLLSADKEIKNKDFHNELIIMALLSDGNIARSQKFLEGEQKKLHKEINLLFLEILGDCSECKSWVEGLKLLMGGCAFWSNEVTLRYDSYLNGVSYS</sequence>
<gene>
    <name evidence="2" type="ORF">Ataiwa_37920</name>
</gene>
<keyword evidence="1" id="KW-0479">Metal-binding</keyword>
<proteinExistence type="inferred from homology"/>
<comment type="cofactor">
    <cofactor evidence="1">
        <name>Mg(2+)</name>
        <dbReference type="ChEBI" id="CHEBI:18420"/>
    </cofactor>
</comment>
<evidence type="ECO:0000256" key="1">
    <source>
        <dbReference type="RuleBase" id="RU366034"/>
    </source>
</evidence>
<comment type="similarity">
    <text evidence="1">Belongs to the terpene synthase family.</text>
</comment>
<reference evidence="2 3" key="1">
    <citation type="submission" date="2023-08" db="EMBL/GenBank/DDBJ databases">
        <title>Draft genome sequence of Algoriphagus taiwanensis.</title>
        <authorList>
            <person name="Takatani N."/>
            <person name="Hosokawa M."/>
            <person name="Sawabe T."/>
        </authorList>
    </citation>
    <scope>NUCLEOTIDE SEQUENCE [LARGE SCALE GENOMIC DNA]</scope>
    <source>
        <strain evidence="2 3">JCM 19755</strain>
    </source>
</reference>
<keyword evidence="1" id="KW-0456">Lyase</keyword>